<dbReference type="InterPro" id="IPR043502">
    <property type="entry name" value="DNA/RNA_pol_sf"/>
</dbReference>
<dbReference type="SUPFAM" id="SSF56672">
    <property type="entry name" value="DNA/RNA polymerases"/>
    <property type="match status" value="1"/>
</dbReference>
<keyword evidence="4" id="KW-1185">Reference proteome</keyword>
<dbReference type="PROSITE" id="PS50878">
    <property type="entry name" value="RT_POL"/>
    <property type="match status" value="1"/>
</dbReference>
<organism evidence="3 4">
    <name type="scientific">Deinandra increscens subsp. villosa</name>
    <dbReference type="NCBI Taxonomy" id="3103831"/>
    <lineage>
        <taxon>Eukaryota</taxon>
        <taxon>Viridiplantae</taxon>
        <taxon>Streptophyta</taxon>
        <taxon>Embryophyta</taxon>
        <taxon>Tracheophyta</taxon>
        <taxon>Spermatophyta</taxon>
        <taxon>Magnoliopsida</taxon>
        <taxon>eudicotyledons</taxon>
        <taxon>Gunneridae</taxon>
        <taxon>Pentapetalae</taxon>
        <taxon>asterids</taxon>
        <taxon>campanulids</taxon>
        <taxon>Asterales</taxon>
        <taxon>Asteraceae</taxon>
        <taxon>Asteroideae</taxon>
        <taxon>Heliantheae alliance</taxon>
        <taxon>Madieae</taxon>
        <taxon>Madiinae</taxon>
        <taxon>Deinandra</taxon>
    </lineage>
</organism>
<dbReference type="Proteomes" id="UP001408789">
    <property type="component" value="Unassembled WGS sequence"/>
</dbReference>
<feature type="domain" description="Reverse transcriptase" evidence="2">
    <location>
        <begin position="1501"/>
        <end position="1780"/>
    </location>
</feature>
<dbReference type="Gene3D" id="3.60.10.10">
    <property type="entry name" value="Endonuclease/exonuclease/phosphatase"/>
    <property type="match status" value="1"/>
</dbReference>
<reference evidence="3 4" key="1">
    <citation type="submission" date="2024-04" db="EMBL/GenBank/DDBJ databases">
        <title>The reference genome of an endangered Asteraceae, Deinandra increscens subsp. villosa, native to the Central Coast of California.</title>
        <authorList>
            <person name="Guilliams M."/>
            <person name="Hasenstab-Lehman K."/>
            <person name="Meyer R."/>
            <person name="Mcevoy S."/>
        </authorList>
    </citation>
    <scope>NUCLEOTIDE SEQUENCE [LARGE SCALE GENOMIC DNA]</scope>
    <source>
        <tissue evidence="3">Leaf</tissue>
    </source>
</reference>
<dbReference type="InterPro" id="IPR036691">
    <property type="entry name" value="Endo/exonu/phosph_ase_sf"/>
</dbReference>
<evidence type="ECO:0000313" key="3">
    <source>
        <dbReference type="EMBL" id="KAK9078070.1"/>
    </source>
</evidence>
<feature type="compositionally biased region" description="Polar residues" evidence="1">
    <location>
        <begin position="745"/>
        <end position="765"/>
    </location>
</feature>
<feature type="compositionally biased region" description="Polar residues" evidence="1">
    <location>
        <begin position="44"/>
        <end position="56"/>
    </location>
</feature>
<dbReference type="Pfam" id="PF14111">
    <property type="entry name" value="DUF4283"/>
    <property type="match status" value="1"/>
</dbReference>
<evidence type="ECO:0000256" key="1">
    <source>
        <dbReference type="SAM" id="MobiDB-lite"/>
    </source>
</evidence>
<dbReference type="Pfam" id="PF13966">
    <property type="entry name" value="zf-RVT"/>
    <property type="match status" value="1"/>
</dbReference>
<dbReference type="PANTHER" id="PTHR33116:SF84">
    <property type="entry name" value="RNA-DIRECTED DNA POLYMERASE"/>
    <property type="match status" value="1"/>
</dbReference>
<feature type="region of interest" description="Disordered" evidence="1">
    <location>
        <begin position="721"/>
        <end position="778"/>
    </location>
</feature>
<evidence type="ECO:0000313" key="4">
    <source>
        <dbReference type="Proteomes" id="UP001408789"/>
    </source>
</evidence>
<feature type="compositionally biased region" description="Polar residues" evidence="1">
    <location>
        <begin position="65"/>
        <end position="75"/>
    </location>
</feature>
<comment type="caution">
    <text evidence="3">The sequence shown here is derived from an EMBL/GenBank/DDBJ whole genome shotgun (WGS) entry which is preliminary data.</text>
</comment>
<proteinExistence type="predicted"/>
<dbReference type="Pfam" id="PF00078">
    <property type="entry name" value="RVT_1"/>
    <property type="match status" value="1"/>
</dbReference>
<dbReference type="EMBL" id="JBCNJP010000006">
    <property type="protein sequence ID" value="KAK9078070.1"/>
    <property type="molecule type" value="Genomic_DNA"/>
</dbReference>
<sequence>MSRSSDRINKWSNSIGNQGDPPDPGTTGKIGNSVNKGNELPSYNLRSSRDVVQSDCSKLDVVINGTDSGTNQGDSPNPGARLKTESASLNDVEHRSGEASSETYANGIEVTTMDGVVNNVSESELVDVSITYSKDLTSIASRIKYPICPDFVIEPSIMEILSNPSDIEEQRMFNKFLAVELQKSMVDKGSMDINEVPIVNSNEVLIPADDLSSCEHGGKNGPNSVPSATVSAQAIAVCSMNIGDSAFHKAYAKRLGDSPAKQVKNFFVKDDPIVMNMSDKLRFLFKRKDNDRAELIKSSSKIVLDLDGEVKLCAPVVTKKMKRVDTRAIQKNKFRGVGVDGRKLIKVSVPKTESCLAERSLPPLLHVGYKLGKSSPPKSIICSKDINMKTVWEQMKKARMAIVHNTSNFVKKLQCDGFKDSVLGTVPAIKNFVFGSDMEEDLGSKMDKGSYAKVTAGNREQLQYCPPVVLETGEKVVMLKTEILVQAKQLYRNHLYGHFVGSDLSLAFVRFNLFKMWKKQGIVDIQTNGSGIFLFKFESTAGMKAILESGPWVVSNVPLCIKQWEPGVNMDRSDPKTVPTWIIIKGLPMELWNTKGVCQVASCVGHPILFDKTTQNKCDNTDGATGFARVLVEIKADEDQPDRVRVLYPQLGGLSTSSVNVCIEYQAKPPKCMYCMVFGHSLEECVTRPVTTQEQEIKNVQNAGQTDAVINEGVIKDAKVVKDGDDGFQPVGKKNTRKQGEAGNKSVQNSPTKEVPSSSRLNSPKSAPKGKNIGSNNELKQNVVNNAGSNSQACKHKVVSPAIDDKTRTELKPKVEYRVKSVKGGESKKTTDRSDLNVPVKEIRMKLQNRFESLQTEDMIVDTNEDTKRVESIKEKELRCIKNEKICNKYIRNLLVGIKKAESGSELLFGTMAHVKPPDILPNAPVDKLNEIFDDFYDLLEQKRKDEVISCIQTRQIPHSSVLEKWSHHQLKFYCKLCLVHDFREGIGFAFIEYMDDAEGSDGYFSAPESEINEVASEENEMGRGLVKKSHQNQLLSIMNEHRVHICCVVETHVKSQSLQKVCSHVFGSWNWVANNVYCQSWVRIIVAWDPAVFDVMVVSLTDQLINCLVKSRDGKYKFYCTFVYAHTKAFQRKPLWFELEKFGNTINDEPWLVSGDFNATLDPAESSSGTSHIVSSIDDFRNCCLNTGISDIPFSGLKFTWNKTPGKANGLLKKLDRVMGNSCFLSSFPETKVHFLPFYVSDHSPSIITLPVKQQWRPKPFKFQNYLTRKPSFLPIVENAWKQFVPGCMMYSVVTKLKSMKKPLRKLALEQGNLTEKVIILRSELGRVQEELVNDNSNQALRDEELVYLQALKIAEEDEELFLKQKAKVEWLAAGDQNTSYFHKAVKGWQSRSRIHGILDMQGNYYEGEQVGDAFVNHFKSFMGCDVSVKPINCPATLFTKKIPRNVADFMVRPVTNDEIKAAMFDIDDDKAPGPDGFSARFFKCSWSIIGGEVCHAIKEFFDNGKLLTEINATIISLVPKCRSPSMVADFRPIACCNVLYKGITKVICNRLKDSLDLVVSNNQSAFVPGRQISDNVLLTQELMRNYHRKSGARRLAVKIDLQKAYDTVSHCFLEDCLINFGYHPCMVAWIMKCLRSACYSINVNGHSHGFFKGLRGLRQGDPMSPYLFTLVMEILSLMIKRKINEAENFTYHWKCSKLGITNLCFADDLLVFMNADTDSVKVIKTALKEFNESSGLLPNMNKSTMYFGNVPPGVKAQIMELLPFKVGSLPVRYLGLPLLAKRLYSKDCASLIDKVKKRVNDWKNKSLSFAGRLQLIKSVLSSMQVYWASVFLLPVAIIEDIERIMNKFLWTQSDSVKGKVRVSWDDVCLPKAQGGLGIKSLRVRNMALVSKLVWNIVTRKDNIWVEWIYAHRLKDRSFWGFPDKRDKCWSWRNIMKCRNVVWPHCHSQIGNGEKTSVWYDLWHPLSPLCAFISSREINRVGLSTNAKVKDVIGNEGWDWPEEWQDKFPGLFEFEPPKLMDGKGDRVVWKSNNDSLGEFSTKRAFNDLCIAKPDVSWASIVWFSQSIPRHSFVLWLACRGRLLTQDRLQRWDKERNLKCVFCSNQCDSHTHLFFECEYPQRVWVKLKRIALLDNAPSTLLGCAEVIKSSTKTKSVRAIIQRLMLAATVYFIWQERNLRTFQNKERSVETLCIQIQEIVRMKLLGLKIRKTPLTMRMSEIWGFKVYQEVGNKDGQHAMSAAVARLGLGCMVGQGCVMLCSVTFSIGTVTVKRFFDILGQFGHLHGLLAAADYIWPWSYRNIKRHNDMVLLVANSESIHGITTNRILVATKSAWGHANKFLATADKECRIGKSEDLGAIFNGSYVLADWFCEVYRLDMSFFTTKDDYGSCRY</sequence>
<feature type="region of interest" description="Disordered" evidence="1">
    <location>
        <begin position="1"/>
        <end position="101"/>
    </location>
</feature>
<dbReference type="InterPro" id="IPR000477">
    <property type="entry name" value="RT_dom"/>
</dbReference>
<dbReference type="PANTHER" id="PTHR33116">
    <property type="entry name" value="REVERSE TRANSCRIPTASE ZINC-BINDING DOMAIN-CONTAINING PROTEIN-RELATED-RELATED"/>
    <property type="match status" value="1"/>
</dbReference>
<dbReference type="InterPro" id="IPR025558">
    <property type="entry name" value="DUF4283"/>
</dbReference>
<accession>A0AAP0DMZ7</accession>
<protein>
    <recommendedName>
        <fullName evidence="2">Reverse transcriptase domain-containing protein</fullName>
    </recommendedName>
</protein>
<dbReference type="CDD" id="cd01650">
    <property type="entry name" value="RT_nLTR_like"/>
    <property type="match status" value="1"/>
</dbReference>
<evidence type="ECO:0000259" key="2">
    <source>
        <dbReference type="PROSITE" id="PS50878"/>
    </source>
</evidence>
<gene>
    <name evidence="3" type="ORF">SSX86_002127</name>
</gene>
<dbReference type="SUPFAM" id="SSF56219">
    <property type="entry name" value="DNase I-like"/>
    <property type="match status" value="1"/>
</dbReference>
<dbReference type="InterPro" id="IPR026960">
    <property type="entry name" value="RVT-Znf"/>
</dbReference>
<name>A0AAP0DMZ7_9ASTR</name>